<proteinExistence type="predicted"/>
<evidence type="ECO:0000313" key="7">
    <source>
        <dbReference type="Proteomes" id="UP000245667"/>
    </source>
</evidence>
<dbReference type="Gene3D" id="3.40.50.300">
    <property type="entry name" value="P-loop containing nucleotide triphosphate hydrolases"/>
    <property type="match status" value="1"/>
</dbReference>
<dbReference type="OrthoDB" id="9808559at2"/>
<dbReference type="GO" id="GO:0005524">
    <property type="term" value="F:ATP binding"/>
    <property type="evidence" value="ECO:0007669"/>
    <property type="project" value="UniProtKB-KW"/>
</dbReference>
<dbReference type="EMBL" id="JACWLN010000003">
    <property type="protein sequence ID" value="MBD1260803.1"/>
    <property type="molecule type" value="Genomic_DNA"/>
</dbReference>
<dbReference type="Pfam" id="PF00037">
    <property type="entry name" value="Fer4"/>
    <property type="match status" value="2"/>
</dbReference>
<dbReference type="RefSeq" id="WP_109649817.1">
    <property type="nucleotide sequence ID" value="NZ_JACWLN010000003.1"/>
</dbReference>
<organism evidence="6 7">
    <name type="scientific">Maribacter polysiphoniae</name>
    <dbReference type="NCBI Taxonomy" id="429344"/>
    <lineage>
        <taxon>Bacteria</taxon>
        <taxon>Pseudomonadati</taxon>
        <taxon>Bacteroidota</taxon>
        <taxon>Flavobacteriia</taxon>
        <taxon>Flavobacteriales</taxon>
        <taxon>Flavobacteriaceae</taxon>
        <taxon>Maribacter</taxon>
    </lineage>
</organism>
<reference evidence="6 7" key="1">
    <citation type="submission" date="2018-05" db="EMBL/GenBank/DDBJ databases">
        <title>Genomic Encyclopedia of Archaeal and Bacterial Type Strains, Phase II (KMG-II): from individual species to whole genera.</title>
        <authorList>
            <person name="Goeker M."/>
        </authorList>
    </citation>
    <scope>NUCLEOTIDE SEQUENCE [LARGE SCALE GENOMIC DNA]</scope>
    <source>
        <strain evidence="6 7">DSM 23514</strain>
    </source>
</reference>
<dbReference type="AlphaFoldDB" id="A0A316E5T4"/>
<dbReference type="SUPFAM" id="SSF52540">
    <property type="entry name" value="P-loop containing nucleoside triphosphate hydrolases"/>
    <property type="match status" value="1"/>
</dbReference>
<dbReference type="Proteomes" id="UP000651837">
    <property type="component" value="Unassembled WGS sequence"/>
</dbReference>
<evidence type="ECO:0000313" key="8">
    <source>
        <dbReference type="Proteomes" id="UP000651837"/>
    </source>
</evidence>
<dbReference type="PANTHER" id="PTHR43534">
    <property type="entry name" value="MIND SUPERFAMILY P-LOOP ATPASE CONTAINING AN INSERTED FERREDOXIN DOMAIN"/>
    <property type="match status" value="1"/>
</dbReference>
<dbReference type="InterPro" id="IPR017900">
    <property type="entry name" value="4Fe4S_Fe_S_CS"/>
</dbReference>
<dbReference type="Pfam" id="PF01656">
    <property type="entry name" value="CbiA"/>
    <property type="match status" value="1"/>
</dbReference>
<evidence type="ECO:0000313" key="5">
    <source>
        <dbReference type="EMBL" id="MBD1260803.1"/>
    </source>
</evidence>
<keyword evidence="8" id="KW-1185">Reference proteome</keyword>
<dbReference type="EMBL" id="QGGQ01000003">
    <property type="protein sequence ID" value="PWK24063.1"/>
    <property type="molecule type" value="Genomic_DNA"/>
</dbReference>
<dbReference type="PANTHER" id="PTHR43534:SF1">
    <property type="entry name" value="4FE-4S CLUSTER CONTAINING PARA FAMILY ATPASE PROTEIN"/>
    <property type="match status" value="1"/>
</dbReference>
<evidence type="ECO:0000256" key="3">
    <source>
        <dbReference type="ARBA" id="ARBA00023014"/>
    </source>
</evidence>
<sequence>MKEITVLSGKGGTGKTSITAALASVAGKAVFCDNDVDAADLHLIFQPDIQEVFPFSSGTKASINSMECTNCGICMDHCRFDAIDYNNEGTLVIDPYQCEGCRLCERVCPEQAISALENTNNQWFVSTSRFGDFVHAEMGPGEENSGKLVSQIRKKAMEIAKSTQSEYIINDGPPGIGCATISSISGSNAVLVIIEPTISGFNDAQRLVALIRLFNIPTYAVINKYDINLTMTKNIEEYLILENIDLLAKIPFDVEMVKSMTLGKTIIEYNPASIISGQIQEIWNKVKVSQEVVPQ</sequence>
<evidence type="ECO:0000256" key="1">
    <source>
        <dbReference type="ARBA" id="ARBA00022723"/>
    </source>
</evidence>
<dbReference type="InterPro" id="IPR017896">
    <property type="entry name" value="4Fe4S_Fe-S-bd"/>
</dbReference>
<dbReference type="PROSITE" id="PS00198">
    <property type="entry name" value="4FE4S_FER_1"/>
    <property type="match status" value="1"/>
</dbReference>
<protein>
    <submittedName>
        <fullName evidence="5">ATP-binding protein</fullName>
    </submittedName>
    <submittedName>
        <fullName evidence="6">MinD superfamily P-loop ATPase</fullName>
    </submittedName>
</protein>
<dbReference type="Gene3D" id="3.30.70.20">
    <property type="match status" value="1"/>
</dbReference>
<feature type="domain" description="4Fe-4S ferredoxin-type" evidence="4">
    <location>
        <begin position="89"/>
        <end position="118"/>
    </location>
</feature>
<keyword evidence="2" id="KW-0408">Iron</keyword>
<dbReference type="CDD" id="cd03110">
    <property type="entry name" value="SIMIBI_bact_arch"/>
    <property type="match status" value="1"/>
</dbReference>
<evidence type="ECO:0000259" key="4">
    <source>
        <dbReference type="PROSITE" id="PS51379"/>
    </source>
</evidence>
<keyword evidence="5" id="KW-0067">ATP-binding</keyword>
<reference evidence="5 8" key="2">
    <citation type="submission" date="2020-07" db="EMBL/GenBank/DDBJ databases">
        <title>The draft genome sequence of Maribacter polysiphoniae KCTC 22021.</title>
        <authorList>
            <person name="Mu L."/>
        </authorList>
    </citation>
    <scope>NUCLEOTIDE SEQUENCE [LARGE SCALE GENOMIC DNA]</scope>
    <source>
        <strain evidence="5 8">KCTC 22021</strain>
    </source>
</reference>
<dbReference type="InterPro" id="IPR002586">
    <property type="entry name" value="CobQ/CobB/MinD/ParA_Nub-bd_dom"/>
</dbReference>
<dbReference type="InterPro" id="IPR027417">
    <property type="entry name" value="P-loop_NTPase"/>
</dbReference>
<name>A0A316E5T4_9FLAO</name>
<dbReference type="GO" id="GO:0051536">
    <property type="term" value="F:iron-sulfur cluster binding"/>
    <property type="evidence" value="ECO:0007669"/>
    <property type="project" value="UniProtKB-KW"/>
</dbReference>
<keyword evidence="1" id="KW-0479">Metal-binding</keyword>
<evidence type="ECO:0000313" key="6">
    <source>
        <dbReference type="EMBL" id="PWK24063.1"/>
    </source>
</evidence>
<comment type="caution">
    <text evidence="6">The sequence shown here is derived from an EMBL/GenBank/DDBJ whole genome shotgun (WGS) entry which is preliminary data.</text>
</comment>
<keyword evidence="5" id="KW-0547">Nucleotide-binding</keyword>
<accession>A0A316E5T4</accession>
<dbReference type="GO" id="GO:0046872">
    <property type="term" value="F:metal ion binding"/>
    <property type="evidence" value="ECO:0007669"/>
    <property type="project" value="UniProtKB-KW"/>
</dbReference>
<dbReference type="PROSITE" id="PS51379">
    <property type="entry name" value="4FE4S_FER_2"/>
    <property type="match status" value="2"/>
</dbReference>
<keyword evidence="3" id="KW-0411">Iron-sulfur</keyword>
<gene>
    <name evidence="5" type="ORF">HZY62_09415</name>
    <name evidence="6" type="ORF">LX92_01649</name>
</gene>
<feature type="domain" description="4Fe-4S ferredoxin-type" evidence="4">
    <location>
        <begin position="59"/>
        <end position="88"/>
    </location>
</feature>
<evidence type="ECO:0000256" key="2">
    <source>
        <dbReference type="ARBA" id="ARBA00023004"/>
    </source>
</evidence>
<dbReference type="Proteomes" id="UP000245667">
    <property type="component" value="Unassembled WGS sequence"/>
</dbReference>